<dbReference type="CDD" id="cd12215">
    <property type="entry name" value="ChiC_BD"/>
    <property type="match status" value="1"/>
</dbReference>
<proteinExistence type="inferred from homology"/>
<organism evidence="10 11">
    <name type="scientific">Kineosporia succinea</name>
    <dbReference type="NCBI Taxonomy" id="84632"/>
    <lineage>
        <taxon>Bacteria</taxon>
        <taxon>Bacillati</taxon>
        <taxon>Actinomycetota</taxon>
        <taxon>Actinomycetes</taxon>
        <taxon>Kineosporiales</taxon>
        <taxon>Kineosporiaceae</taxon>
        <taxon>Kineosporia</taxon>
    </lineage>
</organism>
<dbReference type="InterPro" id="IPR036573">
    <property type="entry name" value="CBM_sf_5/12"/>
</dbReference>
<dbReference type="SUPFAM" id="SSF51055">
    <property type="entry name" value="Carbohydrate binding domain"/>
    <property type="match status" value="1"/>
</dbReference>
<dbReference type="RefSeq" id="WP_307242270.1">
    <property type="nucleotide sequence ID" value="NZ_JAUSQZ010000001.1"/>
</dbReference>
<dbReference type="Pfam" id="PF00704">
    <property type="entry name" value="Glyco_hydro_18"/>
    <property type="match status" value="1"/>
</dbReference>
<dbReference type="PANTHER" id="PTHR45708:SF49">
    <property type="entry name" value="ENDOCHITINASE"/>
    <property type="match status" value="1"/>
</dbReference>
<sequence>MSRRLSVRPDRTAKPSGRRWKTMVGAFSVAAVAAAVAATTMLGSGAATASPSLPTHLLTGYWQNFDNGAKALKLSEVPTSYGIVAVSFADAVAGRTGAIDFNLDTSLAGGYTDAQFKADVKTLQGRGQKVIISVGGQNGTITLPDATAANSFADSTLALMDEYGFDGVDIDLENAPNLTNMTTALNKIADEAGSSFVLTMAPETLYVQEGGSYLALIDQVKDLITVVNTQYYNSGSMLGRDGKSYSAGTVDFQTALADVLLNGHLRADQVGLGLPATSQAAGSGYVDPSVVNAALDCLTQGTNCGSYKPAAKYPTLRGAMTWSINWDAANGYKWANTVGGHLASLPGGTGGDTGGGTGGGSTPTVAPTGPAQPTAGPTATTGPTTTTTTTAPSQGCTGLQAWNKTTAYTGGTKVSYNGHAWSAKWWTYGDTPGQNAQDVWVDGGAC</sequence>
<keyword evidence="3" id="KW-0119">Carbohydrate metabolism</keyword>
<feature type="signal peptide" evidence="8">
    <location>
        <begin position="1"/>
        <end position="49"/>
    </location>
</feature>
<dbReference type="SMART" id="SM00495">
    <property type="entry name" value="ChtBD3"/>
    <property type="match status" value="1"/>
</dbReference>
<keyword evidence="11" id="KW-1185">Reference proteome</keyword>
<evidence type="ECO:0000313" key="10">
    <source>
        <dbReference type="EMBL" id="MDP9826918.1"/>
    </source>
</evidence>
<dbReference type="PROSITE" id="PS01095">
    <property type="entry name" value="GH18_1"/>
    <property type="match status" value="1"/>
</dbReference>
<evidence type="ECO:0000256" key="4">
    <source>
        <dbReference type="ARBA" id="ARBA00023295"/>
    </source>
</evidence>
<name>A0ABT9P2K9_9ACTN</name>
<feature type="compositionally biased region" description="Low complexity" evidence="7">
    <location>
        <begin position="362"/>
        <end position="392"/>
    </location>
</feature>
<evidence type="ECO:0000259" key="9">
    <source>
        <dbReference type="PROSITE" id="PS51910"/>
    </source>
</evidence>
<evidence type="ECO:0000256" key="3">
    <source>
        <dbReference type="ARBA" id="ARBA00023277"/>
    </source>
</evidence>
<dbReference type="InterPro" id="IPR050542">
    <property type="entry name" value="Glycosyl_Hydrlase18_Chitinase"/>
</dbReference>
<dbReference type="SUPFAM" id="SSF51445">
    <property type="entry name" value="(Trans)glycosidases"/>
    <property type="match status" value="1"/>
</dbReference>
<dbReference type="EMBL" id="JAUSQZ010000001">
    <property type="protein sequence ID" value="MDP9826918.1"/>
    <property type="molecule type" value="Genomic_DNA"/>
</dbReference>
<evidence type="ECO:0000256" key="5">
    <source>
        <dbReference type="RuleBase" id="RU000489"/>
    </source>
</evidence>
<dbReference type="PROSITE" id="PS51910">
    <property type="entry name" value="GH18_2"/>
    <property type="match status" value="1"/>
</dbReference>
<evidence type="ECO:0000256" key="2">
    <source>
        <dbReference type="ARBA" id="ARBA00022801"/>
    </source>
</evidence>
<dbReference type="InterPro" id="IPR001579">
    <property type="entry name" value="Glyco_hydro_18_chit_AS"/>
</dbReference>
<feature type="region of interest" description="Disordered" evidence="7">
    <location>
        <begin position="345"/>
        <end position="396"/>
    </location>
</feature>
<dbReference type="InterPro" id="IPR003610">
    <property type="entry name" value="CBM5/12"/>
</dbReference>
<dbReference type="InterPro" id="IPR001223">
    <property type="entry name" value="Glyco_hydro18_cat"/>
</dbReference>
<keyword evidence="8" id="KW-0732">Signal</keyword>
<feature type="compositionally biased region" description="Gly residues" evidence="7">
    <location>
        <begin position="347"/>
        <end position="361"/>
    </location>
</feature>
<comment type="caution">
    <text evidence="10">The sequence shown here is derived from an EMBL/GenBank/DDBJ whole genome shotgun (WGS) entry which is preliminary data.</text>
</comment>
<dbReference type="CDD" id="cd02871">
    <property type="entry name" value="GH18_chitinase_D-like"/>
    <property type="match status" value="1"/>
</dbReference>
<dbReference type="Pfam" id="PF02839">
    <property type="entry name" value="CBM_5_12"/>
    <property type="match status" value="1"/>
</dbReference>
<dbReference type="PANTHER" id="PTHR45708">
    <property type="entry name" value="ENDOCHITINASE"/>
    <property type="match status" value="1"/>
</dbReference>
<dbReference type="Gene3D" id="2.10.10.20">
    <property type="entry name" value="Carbohydrate-binding module superfamily 5/12"/>
    <property type="match status" value="1"/>
</dbReference>
<dbReference type="Proteomes" id="UP001235712">
    <property type="component" value="Unassembled WGS sequence"/>
</dbReference>
<dbReference type="InterPro" id="IPR017853">
    <property type="entry name" value="GH"/>
</dbReference>
<dbReference type="SMART" id="SM00636">
    <property type="entry name" value="Glyco_18"/>
    <property type="match status" value="1"/>
</dbReference>
<keyword evidence="2 5" id="KW-0378">Hydrolase</keyword>
<keyword evidence="4 5" id="KW-0326">Glycosidase</keyword>
<dbReference type="InterPro" id="IPR011583">
    <property type="entry name" value="Chitinase_II/V-like_cat"/>
</dbReference>
<evidence type="ECO:0000256" key="8">
    <source>
        <dbReference type="SAM" id="SignalP"/>
    </source>
</evidence>
<feature type="chain" id="PRO_5046273393" description="chitinase" evidence="8">
    <location>
        <begin position="50"/>
        <end position="446"/>
    </location>
</feature>
<feature type="domain" description="GH18" evidence="9">
    <location>
        <begin position="56"/>
        <end position="345"/>
    </location>
</feature>
<evidence type="ECO:0000313" key="11">
    <source>
        <dbReference type="Proteomes" id="UP001235712"/>
    </source>
</evidence>
<dbReference type="EC" id="3.2.1.14" evidence="1"/>
<evidence type="ECO:0000256" key="7">
    <source>
        <dbReference type="SAM" id="MobiDB-lite"/>
    </source>
</evidence>
<evidence type="ECO:0000256" key="6">
    <source>
        <dbReference type="RuleBase" id="RU004453"/>
    </source>
</evidence>
<evidence type="ECO:0000256" key="1">
    <source>
        <dbReference type="ARBA" id="ARBA00012729"/>
    </source>
</evidence>
<dbReference type="Gene3D" id="3.20.20.80">
    <property type="entry name" value="Glycosidases"/>
    <property type="match status" value="1"/>
</dbReference>
<reference evidence="10 11" key="1">
    <citation type="submission" date="2023-07" db="EMBL/GenBank/DDBJ databases">
        <title>Sequencing the genomes of 1000 actinobacteria strains.</title>
        <authorList>
            <person name="Klenk H.-P."/>
        </authorList>
    </citation>
    <scope>NUCLEOTIDE SEQUENCE [LARGE SCALE GENOMIC DNA]</scope>
    <source>
        <strain evidence="10 11">DSM 44388</strain>
    </source>
</reference>
<protein>
    <recommendedName>
        <fullName evidence="1">chitinase</fullName>
        <ecNumber evidence="1">3.2.1.14</ecNumber>
    </recommendedName>
</protein>
<accession>A0ABT9P2K9</accession>
<gene>
    <name evidence="10" type="ORF">J2S57_002667</name>
</gene>
<comment type="similarity">
    <text evidence="6">Belongs to the glycosyl hydrolase 18 family.</text>
</comment>